<accession>A0A7X6ICE5</accession>
<keyword evidence="3" id="KW-1185">Reference proteome</keyword>
<gene>
    <name evidence="2" type="ORF">MNODULE_17105</name>
</gene>
<dbReference type="AlphaFoldDB" id="A0A7X6ICE5"/>
<dbReference type="RefSeq" id="WP_168062141.1">
    <property type="nucleotide sequence ID" value="NZ_VTOW01000003.1"/>
</dbReference>
<comment type="caution">
    <text evidence="2">The sequence shown here is derived from an EMBL/GenBank/DDBJ whole genome shotgun (WGS) entry which is preliminary data.</text>
</comment>
<dbReference type="Proteomes" id="UP000534783">
    <property type="component" value="Unassembled WGS sequence"/>
</dbReference>
<protein>
    <submittedName>
        <fullName evidence="2">Uncharacterized protein</fullName>
    </submittedName>
</protein>
<dbReference type="EMBL" id="VTOW01000003">
    <property type="protein sequence ID" value="NKE72471.1"/>
    <property type="molecule type" value="Genomic_DNA"/>
</dbReference>
<organism evidence="2 3">
    <name type="scientific">Candidatus Manganitrophus noduliformans</name>
    <dbReference type="NCBI Taxonomy" id="2606439"/>
    <lineage>
        <taxon>Bacteria</taxon>
        <taxon>Pseudomonadati</taxon>
        <taxon>Nitrospirota</taxon>
        <taxon>Nitrospiria</taxon>
        <taxon>Candidatus Troglogloeales</taxon>
        <taxon>Candidatus Manganitrophaceae</taxon>
        <taxon>Candidatus Manganitrophus</taxon>
    </lineage>
</organism>
<evidence type="ECO:0000313" key="2">
    <source>
        <dbReference type="EMBL" id="NKE72471.1"/>
    </source>
</evidence>
<proteinExistence type="predicted"/>
<name>A0A7X6ICE5_9BACT</name>
<sequence length="344" mass="34472">MVFFNQEETMNRPIKKITLFVLGIGILAFSVQGAYAQALDFFSNTQSLDKRSSGSDGAPGFNPCAGGTTQTTTECSGAPGGSEPLLDALNLGDSVANTAGLFEKTGPGAITDNMFGIVERPATPLVCGAQGAGVLAGGVGSLNCGDGKFDPSTQDQTIPTSGTNLTGAMAVNTPIDMTSCGAGSTMGACANDAALHRSQVEDAFVWNPTGSTVNLPVNTANMPTIIAAPAAKTCAAGSAANPAVCGQASMIETTALGTTTTVVVSLATDWATTNSAAGAMGTAPTVNWESKIVQSEMIGGGTFDQTLSGSFTYNGSAFTATQYPSGQSFTIRAGGGGTPVESIP</sequence>
<evidence type="ECO:0000256" key="1">
    <source>
        <dbReference type="SAM" id="MobiDB-lite"/>
    </source>
</evidence>
<evidence type="ECO:0000313" key="3">
    <source>
        <dbReference type="Proteomes" id="UP000534783"/>
    </source>
</evidence>
<feature type="region of interest" description="Disordered" evidence="1">
    <location>
        <begin position="52"/>
        <end position="80"/>
    </location>
</feature>
<reference evidence="2 3" key="1">
    <citation type="journal article" date="2020" name="Nature">
        <title>Bacterial chemolithoautotrophy via manganese oxidation.</title>
        <authorList>
            <person name="Yu H."/>
            <person name="Leadbetter J.R."/>
        </authorList>
    </citation>
    <scope>NUCLEOTIDE SEQUENCE [LARGE SCALE GENOMIC DNA]</scope>
    <source>
        <strain evidence="2 3">Mn-1</strain>
    </source>
</reference>